<dbReference type="GO" id="GO:0005179">
    <property type="term" value="F:hormone activity"/>
    <property type="evidence" value="ECO:0007669"/>
    <property type="project" value="InterPro"/>
</dbReference>
<comment type="similarity">
    <text evidence="1">Belongs to the insulin family.</text>
</comment>
<proteinExistence type="inferred from homology"/>
<dbReference type="InterPro" id="IPR036438">
    <property type="entry name" value="Insulin-like_sf"/>
</dbReference>
<dbReference type="Proteomes" id="UP000606786">
    <property type="component" value="Unassembled WGS sequence"/>
</dbReference>
<dbReference type="PROSITE" id="PS00262">
    <property type="entry name" value="INSULIN"/>
    <property type="match status" value="1"/>
</dbReference>
<dbReference type="AlphaFoldDB" id="A0A811UXQ3"/>
<dbReference type="Gene3D" id="1.10.100.10">
    <property type="entry name" value="Insulin-like"/>
    <property type="match status" value="1"/>
</dbReference>
<keyword evidence="2" id="KW-0165">Cleavage on pair of basic residues</keyword>
<dbReference type="InterPro" id="IPR022353">
    <property type="entry name" value="Insulin_CS"/>
</dbReference>
<dbReference type="EMBL" id="CAJHJT010000034">
    <property type="protein sequence ID" value="CAD7003690.1"/>
    <property type="molecule type" value="Genomic_DNA"/>
</dbReference>
<evidence type="ECO:0000256" key="1">
    <source>
        <dbReference type="ARBA" id="ARBA00009034"/>
    </source>
</evidence>
<keyword evidence="3" id="KW-0732">Signal</keyword>
<sequence>MAGVLWQEDESSKDVASDLLPYPYADSPFMAKILGDEFNVLTKYRARRQGVYDECCLKACTRNELLSYCS</sequence>
<accession>A0A811UXQ3</accession>
<feature type="domain" description="Insulin-like" evidence="4">
    <location>
        <begin position="43"/>
        <end position="69"/>
    </location>
</feature>
<name>A0A811UXQ3_CERCA</name>
<dbReference type="InterPro" id="IPR016179">
    <property type="entry name" value="Insulin-like"/>
</dbReference>
<keyword evidence="6" id="KW-1185">Reference proteome</keyword>
<dbReference type="SUPFAM" id="SSF56994">
    <property type="entry name" value="Insulin-like"/>
    <property type="match status" value="1"/>
</dbReference>
<reference evidence="5" key="1">
    <citation type="submission" date="2020-11" db="EMBL/GenBank/DDBJ databases">
        <authorList>
            <person name="Whitehead M."/>
        </authorList>
    </citation>
    <scope>NUCLEOTIDE SEQUENCE</scope>
    <source>
        <strain evidence="5">EGII</strain>
    </source>
</reference>
<evidence type="ECO:0000313" key="6">
    <source>
        <dbReference type="Proteomes" id="UP000606786"/>
    </source>
</evidence>
<gene>
    <name evidence="5" type="ORF">CCAP1982_LOCUS12127</name>
</gene>
<dbReference type="Pfam" id="PF00049">
    <property type="entry name" value="Insulin"/>
    <property type="match status" value="1"/>
</dbReference>
<evidence type="ECO:0000313" key="5">
    <source>
        <dbReference type="EMBL" id="CAD7003690.1"/>
    </source>
</evidence>
<evidence type="ECO:0000256" key="3">
    <source>
        <dbReference type="ARBA" id="ARBA00022729"/>
    </source>
</evidence>
<evidence type="ECO:0000259" key="4">
    <source>
        <dbReference type="Pfam" id="PF00049"/>
    </source>
</evidence>
<protein>
    <submittedName>
        <fullName evidence="5">(Mediterranean fruit fly) hypothetical protein</fullName>
    </submittedName>
</protein>
<dbReference type="CDD" id="cd04366">
    <property type="entry name" value="IlGF_insulin_bombyxin_like"/>
    <property type="match status" value="1"/>
</dbReference>
<dbReference type="GO" id="GO:0005576">
    <property type="term" value="C:extracellular region"/>
    <property type="evidence" value="ECO:0007669"/>
    <property type="project" value="InterPro"/>
</dbReference>
<organism evidence="5 6">
    <name type="scientific">Ceratitis capitata</name>
    <name type="common">Mediterranean fruit fly</name>
    <name type="synonym">Tephritis capitata</name>
    <dbReference type="NCBI Taxonomy" id="7213"/>
    <lineage>
        <taxon>Eukaryota</taxon>
        <taxon>Metazoa</taxon>
        <taxon>Ecdysozoa</taxon>
        <taxon>Arthropoda</taxon>
        <taxon>Hexapoda</taxon>
        <taxon>Insecta</taxon>
        <taxon>Pterygota</taxon>
        <taxon>Neoptera</taxon>
        <taxon>Endopterygota</taxon>
        <taxon>Diptera</taxon>
        <taxon>Brachycera</taxon>
        <taxon>Muscomorpha</taxon>
        <taxon>Tephritoidea</taxon>
        <taxon>Tephritidae</taxon>
        <taxon>Ceratitis</taxon>
        <taxon>Ceratitis</taxon>
    </lineage>
</organism>
<evidence type="ECO:0000256" key="2">
    <source>
        <dbReference type="ARBA" id="ARBA00022685"/>
    </source>
</evidence>
<dbReference type="OrthoDB" id="10019596at2759"/>
<comment type="caution">
    <text evidence="5">The sequence shown here is derived from an EMBL/GenBank/DDBJ whole genome shotgun (WGS) entry which is preliminary data.</text>
</comment>